<protein>
    <recommendedName>
        <fullName evidence="3">Amidoligase enzyme</fullName>
    </recommendedName>
</protein>
<dbReference type="EMBL" id="WVTA01000002">
    <property type="protein sequence ID" value="KAK3216006.1"/>
    <property type="molecule type" value="Genomic_DNA"/>
</dbReference>
<keyword evidence="2" id="KW-1185">Reference proteome</keyword>
<evidence type="ECO:0000313" key="2">
    <source>
        <dbReference type="Proteomes" id="UP001280581"/>
    </source>
</evidence>
<sequence>MNPSLTFGVEFEFLCVYERSAFTDNVNYPDLIPDEDQGEFDGYVKASHALWYFMNQANILASGWEPWDAPPVQGYSSWIVDEDESVELDSEESVCMRDGYEQEAIEIASPVLRLGNTQDLAQVQHVLQLLRWMESKFDCIFMTNESCGMHVHVGYGRGNPIPLAISKRIFQLTTAHEHNMDSMHATSRIRAPTVPEGPDRYPLYAPLSFFHRNAKAASKQDNLFDWMRRIEDARTFTDICKFFNIEWGPDVAEKTGHSSAVNFDNLAEDKKTIEFRQHLGTLDDVEVVRYVIFLGYLITYCFQTDEEKFIELLAKATDSAFQITDLMCTIGLPADIAKLFSVSYRVNAHVDSAMTVNPNAPLQALQVLNARKVAENRSPWKSEATKNRKRDLGFYGINKDVAFMPVDAEIVQRMMHQALSRQFGLNPGAELSDICSQSRSVVFGTLAEMYRKGYYSLLSGSN</sequence>
<dbReference type="PANTHER" id="PTHR36847:SF1">
    <property type="entry name" value="AMIDOLIGASE ENZYME"/>
    <property type="match status" value="1"/>
</dbReference>
<dbReference type="Pfam" id="PF12224">
    <property type="entry name" value="Amidoligase_2"/>
    <property type="match status" value="1"/>
</dbReference>
<dbReference type="AlphaFoldDB" id="A0AAN6RLZ5"/>
<proteinExistence type="predicted"/>
<gene>
    <name evidence="1" type="ORF">GRF29_8g1798412</name>
</gene>
<evidence type="ECO:0008006" key="3">
    <source>
        <dbReference type="Google" id="ProtNLM"/>
    </source>
</evidence>
<dbReference type="PANTHER" id="PTHR36847">
    <property type="entry name" value="AMIDOLIGASE ENZYME"/>
    <property type="match status" value="1"/>
</dbReference>
<accession>A0AAN6RLZ5</accession>
<reference evidence="1 2" key="1">
    <citation type="submission" date="2021-02" db="EMBL/GenBank/DDBJ databases">
        <title>Genome assembly of Pseudopithomyces chartarum.</title>
        <authorList>
            <person name="Jauregui R."/>
            <person name="Singh J."/>
            <person name="Voisey C."/>
        </authorList>
    </citation>
    <scope>NUCLEOTIDE SEQUENCE [LARGE SCALE GENOMIC DNA]</scope>
    <source>
        <strain evidence="1 2">AGR01</strain>
    </source>
</reference>
<dbReference type="InterPro" id="IPR022025">
    <property type="entry name" value="Amidoligase_2"/>
</dbReference>
<comment type="caution">
    <text evidence="1">The sequence shown here is derived from an EMBL/GenBank/DDBJ whole genome shotgun (WGS) entry which is preliminary data.</text>
</comment>
<dbReference type="Proteomes" id="UP001280581">
    <property type="component" value="Unassembled WGS sequence"/>
</dbReference>
<name>A0AAN6RLZ5_9PLEO</name>
<evidence type="ECO:0000313" key="1">
    <source>
        <dbReference type="EMBL" id="KAK3216006.1"/>
    </source>
</evidence>
<organism evidence="1 2">
    <name type="scientific">Pseudopithomyces chartarum</name>
    <dbReference type="NCBI Taxonomy" id="1892770"/>
    <lineage>
        <taxon>Eukaryota</taxon>
        <taxon>Fungi</taxon>
        <taxon>Dikarya</taxon>
        <taxon>Ascomycota</taxon>
        <taxon>Pezizomycotina</taxon>
        <taxon>Dothideomycetes</taxon>
        <taxon>Pleosporomycetidae</taxon>
        <taxon>Pleosporales</taxon>
        <taxon>Massarineae</taxon>
        <taxon>Didymosphaeriaceae</taxon>
        <taxon>Pseudopithomyces</taxon>
    </lineage>
</organism>